<comment type="caution">
    <text evidence="1">The sequence shown here is derived from an EMBL/GenBank/DDBJ whole genome shotgun (WGS) entry which is preliminary data.</text>
</comment>
<protein>
    <submittedName>
        <fullName evidence="1">Major facilitator superfamily domain-containing protein</fullName>
    </submittedName>
</protein>
<reference evidence="1" key="1">
    <citation type="journal article" date="2021" name="New Phytol.">
        <title>Evolutionary innovations through gain and loss of genes in the ectomycorrhizal Boletales.</title>
        <authorList>
            <person name="Wu G."/>
            <person name="Miyauchi S."/>
            <person name="Morin E."/>
            <person name="Kuo A."/>
            <person name="Drula E."/>
            <person name="Varga T."/>
            <person name="Kohler A."/>
            <person name="Feng B."/>
            <person name="Cao Y."/>
            <person name="Lipzen A."/>
            <person name="Daum C."/>
            <person name="Hundley H."/>
            <person name="Pangilinan J."/>
            <person name="Johnson J."/>
            <person name="Barry K."/>
            <person name="LaButti K."/>
            <person name="Ng V."/>
            <person name="Ahrendt S."/>
            <person name="Min B."/>
            <person name="Choi I.G."/>
            <person name="Park H."/>
            <person name="Plett J.M."/>
            <person name="Magnuson J."/>
            <person name="Spatafora J.W."/>
            <person name="Nagy L.G."/>
            <person name="Henrissat B."/>
            <person name="Grigoriev I.V."/>
            <person name="Yang Z.L."/>
            <person name="Xu J."/>
            <person name="Martin F.M."/>
        </authorList>
    </citation>
    <scope>NUCLEOTIDE SEQUENCE</scope>
    <source>
        <strain evidence="1">ATCC 28755</strain>
    </source>
</reference>
<keyword evidence="2" id="KW-1185">Reference proteome</keyword>
<gene>
    <name evidence="1" type="ORF">BJ138DRAFT_1000991</name>
</gene>
<sequence>MASLQGALGNSDSDARQDNDINKPHTESNGLKAAQRTQLERRLLLKLDMRMSILVVIYILNYIDRSNTTAARLQGFEQDLHLEGQDYSTVLSILYVGYIIMQIPSNLFLNWVGRPSIYLPSCMIVWGVISTLTGGFIGALLARFFIGFVEASFYPGALFLISRWYKRDEVGIRTTILCCGSLLSSAWGSLIASGILDGMQGKLGHGAWRWLFYIEGSLTIFVAICSIFILPDFPHNTRWLTPEERQLAISRLEDDMKVNHDTYQSLDVSAGQGLWMAITDGKVWWFAAIATLQILAQSLGIFFPTLSATMGFDTTISLVLCAPPWIFTTLVAFIVSRQSDKDRRRFIYIAATDLAGIVGFIIAMCTMNITARYVSLFLMAQMYAGLIVFYAWMSNSFLLPPAKRAAAIALINAFSQLGNVIGAYVWPTSWGPTYRYSMAICLACTVLVIGMCWIMSRHLAALNRRSEENENSGSGEEDITQGFRYLVAARLQGFEQDLHLEGQQYSTVLSILFLGYILMQIPSNLFLNWLGRPSIYLPSCMIVWGVLSILTAHFRLTAITSFTGALLIRFFIGFVEAAFFPGVLFLISRWYKRDELGLRSAIVTCGSLMSNGWGALIASGILEGMQGKLGHAAWSFFMTQMFAGLIVFYAWMSNSFPQPPAKRAASLALINGLSQLGNVVGSYVWPSSWGSTYRYSFAICVVTAGIFIGMCWVMHLHLVSLNRQMEMEEEAAQKNGKAITRRHRFLV</sequence>
<dbReference type="Proteomes" id="UP000790377">
    <property type="component" value="Unassembled WGS sequence"/>
</dbReference>
<accession>A0ACB8AMD2</accession>
<organism evidence="1 2">
    <name type="scientific">Hygrophoropsis aurantiaca</name>
    <dbReference type="NCBI Taxonomy" id="72124"/>
    <lineage>
        <taxon>Eukaryota</taxon>
        <taxon>Fungi</taxon>
        <taxon>Dikarya</taxon>
        <taxon>Basidiomycota</taxon>
        <taxon>Agaricomycotina</taxon>
        <taxon>Agaricomycetes</taxon>
        <taxon>Agaricomycetidae</taxon>
        <taxon>Boletales</taxon>
        <taxon>Coniophorineae</taxon>
        <taxon>Hygrophoropsidaceae</taxon>
        <taxon>Hygrophoropsis</taxon>
    </lineage>
</organism>
<name>A0ACB8AMD2_9AGAM</name>
<evidence type="ECO:0000313" key="1">
    <source>
        <dbReference type="EMBL" id="KAH7914086.1"/>
    </source>
</evidence>
<dbReference type="EMBL" id="MU267619">
    <property type="protein sequence ID" value="KAH7914086.1"/>
    <property type="molecule type" value="Genomic_DNA"/>
</dbReference>
<evidence type="ECO:0000313" key="2">
    <source>
        <dbReference type="Proteomes" id="UP000790377"/>
    </source>
</evidence>
<proteinExistence type="predicted"/>